<keyword evidence="1" id="KW-0812">Transmembrane</keyword>
<name>A0A829YGU1_9GAMM</name>
<dbReference type="RefSeq" id="WP_161813603.1">
    <property type="nucleotide sequence ID" value="NZ_BLJN01000004.1"/>
</dbReference>
<keyword evidence="1" id="KW-0472">Membrane</keyword>
<dbReference type="InterPro" id="IPR012495">
    <property type="entry name" value="TadE-like_dom"/>
</dbReference>
<reference evidence="4" key="1">
    <citation type="submission" date="2020-01" db="EMBL/GenBank/DDBJ databases">
        <title>'Steroidobacter agaridevorans' sp. nov., agar-degrading bacteria isolated from rhizosphere soils.</title>
        <authorList>
            <person name="Ikenaga M."/>
            <person name="Kataoka M."/>
            <person name="Murouchi A."/>
            <person name="Katsuragi S."/>
            <person name="Sakai M."/>
        </authorList>
    </citation>
    <scope>NUCLEOTIDE SEQUENCE [LARGE SCALE GENOMIC DNA]</scope>
    <source>
        <strain evidence="4">YU21-B</strain>
    </source>
</reference>
<dbReference type="EMBL" id="BLJN01000004">
    <property type="protein sequence ID" value="GFE81912.1"/>
    <property type="molecule type" value="Genomic_DNA"/>
</dbReference>
<dbReference type="Pfam" id="PF07811">
    <property type="entry name" value="TadE"/>
    <property type="match status" value="1"/>
</dbReference>
<feature type="transmembrane region" description="Helical" evidence="1">
    <location>
        <begin position="7"/>
        <end position="28"/>
    </location>
</feature>
<comment type="caution">
    <text evidence="3">The sequence shown here is derived from an EMBL/GenBank/DDBJ whole genome shotgun (WGS) entry which is preliminary data.</text>
</comment>
<evidence type="ECO:0000313" key="4">
    <source>
        <dbReference type="Proteomes" id="UP000445000"/>
    </source>
</evidence>
<gene>
    <name evidence="3" type="ORF">GCM10011487_39120</name>
</gene>
<proteinExistence type="predicted"/>
<organism evidence="3 4">
    <name type="scientific">Steroidobacter agaridevorans</name>
    <dbReference type="NCBI Taxonomy" id="2695856"/>
    <lineage>
        <taxon>Bacteria</taxon>
        <taxon>Pseudomonadati</taxon>
        <taxon>Pseudomonadota</taxon>
        <taxon>Gammaproteobacteria</taxon>
        <taxon>Steroidobacterales</taxon>
        <taxon>Steroidobacteraceae</taxon>
        <taxon>Steroidobacter</taxon>
    </lineage>
</organism>
<evidence type="ECO:0000259" key="2">
    <source>
        <dbReference type="Pfam" id="PF07811"/>
    </source>
</evidence>
<protein>
    <submittedName>
        <fullName evidence="3">Pilus biosynthesis protein TadE</fullName>
    </submittedName>
</protein>
<keyword evidence="4" id="KW-1185">Reference proteome</keyword>
<evidence type="ECO:0000313" key="3">
    <source>
        <dbReference type="EMBL" id="GFE81912.1"/>
    </source>
</evidence>
<dbReference type="AlphaFoldDB" id="A0A829YGU1"/>
<keyword evidence="1" id="KW-1133">Transmembrane helix</keyword>
<dbReference type="Proteomes" id="UP000445000">
    <property type="component" value="Unassembled WGS sequence"/>
</dbReference>
<accession>A0A829YGU1</accession>
<feature type="domain" description="TadE-like" evidence="2">
    <location>
        <begin position="9"/>
        <end position="49"/>
    </location>
</feature>
<sequence>MRLHQQGLTCVEFAIVGAVLLTVMFGVIEFGRALFIANALSESTRRGARVAAICPVGDPGPARVAIFATANGNSLVAPGLTTDNVVVSYLDQAGATLPNPAGSFAAIRYVRVQIVDYTVQLLIPFVMPEFLMPAFTATLPIESLGYSPTQQAFLPCTVVPA</sequence>
<evidence type="ECO:0000256" key="1">
    <source>
        <dbReference type="SAM" id="Phobius"/>
    </source>
</evidence>